<feature type="transmembrane region" description="Helical" evidence="6">
    <location>
        <begin position="313"/>
        <end position="335"/>
    </location>
</feature>
<protein>
    <submittedName>
        <fullName evidence="7">S23A2-like protein</fullName>
    </submittedName>
</protein>
<dbReference type="EMBL" id="CP111012">
    <property type="protein sequence ID" value="WAQ93740.1"/>
    <property type="molecule type" value="Genomic_DNA"/>
</dbReference>
<feature type="transmembrane region" description="Helical" evidence="6">
    <location>
        <begin position="91"/>
        <end position="118"/>
    </location>
</feature>
<sequence length="494" mass="53815">MSTENGTIGSQGEVNGDVMLTHFRKKDDDDANGEVETEETQVYIENYKDKLLIYGINDSPPIHVTIICALQVAVCASKNDAFKARLLSSTLFMSGITTFCMNIFGISLVLAGFVHALLGFTGLIGVMLRFVGPLTIVPTLTLIFIFIVGPVIKFVENNCSSRDPVSVPCQIQHARSRLDAFLGFPDNSILISIVLNWLLCGVLTYAGLLTDDKKNIGYNARTDARIQIVRDNPWLTFPYPATLISVLDSIGDYYACARVCRVPAPPKHAVNRGIMIEGLCSMLSGAVGCGHATSTYGGNIGAIGVTKVASRHVFIATGVIYILFGIFGKFSALFISIPYPVLGGAIVVMFGIFFGVTNMSSPRNIAIFGLSIFIGLAVPTWAKKHKSPVQTGHAMFDKIMSMLVGNPNLVGTIIACFLDNTVPGTAEERGIAAWQVSEEDERADVDRTEFNEGYEVYDPLIPRSIMYSKLMKYIPFLPYKRGNVEKELGNVKTS</sequence>
<evidence type="ECO:0000256" key="6">
    <source>
        <dbReference type="SAM" id="Phobius"/>
    </source>
</evidence>
<feature type="transmembrane region" description="Helical" evidence="6">
    <location>
        <begin position="189"/>
        <end position="208"/>
    </location>
</feature>
<keyword evidence="8" id="KW-1185">Reference proteome</keyword>
<evidence type="ECO:0000256" key="5">
    <source>
        <dbReference type="ARBA" id="ARBA00023136"/>
    </source>
</evidence>
<feature type="transmembrane region" description="Helical" evidence="6">
    <location>
        <begin position="341"/>
        <end position="358"/>
    </location>
</feature>
<evidence type="ECO:0000256" key="4">
    <source>
        <dbReference type="ARBA" id="ARBA00022989"/>
    </source>
</evidence>
<gene>
    <name evidence="7" type="ORF">MAR_006211</name>
</gene>
<comment type="subcellular location">
    <subcellularLocation>
        <location evidence="1">Membrane</location>
        <topology evidence="1">Multi-pass membrane protein</topology>
    </subcellularLocation>
</comment>
<dbReference type="InterPro" id="IPR006043">
    <property type="entry name" value="NCS2"/>
</dbReference>
<evidence type="ECO:0000256" key="2">
    <source>
        <dbReference type="ARBA" id="ARBA00008821"/>
    </source>
</evidence>
<evidence type="ECO:0000313" key="8">
    <source>
        <dbReference type="Proteomes" id="UP001164746"/>
    </source>
</evidence>
<evidence type="ECO:0000313" key="7">
    <source>
        <dbReference type="EMBL" id="WAQ93740.1"/>
    </source>
</evidence>
<dbReference type="Pfam" id="PF00860">
    <property type="entry name" value="Xan_ur_permease"/>
    <property type="match status" value="1"/>
</dbReference>
<comment type="similarity">
    <text evidence="2">Belongs to the nucleobase:cation symporter-2 (NCS2) (TC 2.A.40) family.</text>
</comment>
<keyword evidence="4 6" id="KW-1133">Transmembrane helix</keyword>
<reference evidence="7" key="1">
    <citation type="submission" date="2022-11" db="EMBL/GenBank/DDBJ databases">
        <title>Centuries of genome instability and evolution in soft-shell clam transmissible cancer (bioRxiv).</title>
        <authorList>
            <person name="Hart S.F.M."/>
            <person name="Yonemitsu M.A."/>
            <person name="Giersch R.M."/>
            <person name="Beal B.F."/>
            <person name="Arriagada G."/>
            <person name="Davis B.W."/>
            <person name="Ostrander E.A."/>
            <person name="Goff S.P."/>
            <person name="Metzger M.J."/>
        </authorList>
    </citation>
    <scope>NUCLEOTIDE SEQUENCE</scope>
    <source>
        <strain evidence="7">MELC-2E11</strain>
        <tissue evidence="7">Siphon/mantle</tissue>
    </source>
</reference>
<keyword evidence="5 6" id="KW-0472">Membrane</keyword>
<dbReference type="PANTHER" id="PTHR11119">
    <property type="entry name" value="XANTHINE-URACIL / VITAMIN C PERMEASE FAMILY MEMBER"/>
    <property type="match status" value="1"/>
</dbReference>
<proteinExistence type="inferred from homology"/>
<dbReference type="Proteomes" id="UP001164746">
    <property type="component" value="Chromosome 1"/>
</dbReference>
<organism evidence="7 8">
    <name type="scientific">Mya arenaria</name>
    <name type="common">Soft-shell clam</name>
    <dbReference type="NCBI Taxonomy" id="6604"/>
    <lineage>
        <taxon>Eukaryota</taxon>
        <taxon>Metazoa</taxon>
        <taxon>Spiralia</taxon>
        <taxon>Lophotrochozoa</taxon>
        <taxon>Mollusca</taxon>
        <taxon>Bivalvia</taxon>
        <taxon>Autobranchia</taxon>
        <taxon>Heteroconchia</taxon>
        <taxon>Euheterodonta</taxon>
        <taxon>Imparidentia</taxon>
        <taxon>Neoheterodontei</taxon>
        <taxon>Myida</taxon>
        <taxon>Myoidea</taxon>
        <taxon>Myidae</taxon>
        <taxon>Mya</taxon>
    </lineage>
</organism>
<keyword evidence="3 6" id="KW-0812">Transmembrane</keyword>
<name>A0ABY7DFD8_MYAAR</name>
<feature type="transmembrane region" description="Helical" evidence="6">
    <location>
        <begin position="130"/>
        <end position="152"/>
    </location>
</feature>
<feature type="transmembrane region" description="Helical" evidence="6">
    <location>
        <begin position="365"/>
        <end position="382"/>
    </location>
</feature>
<evidence type="ECO:0000256" key="1">
    <source>
        <dbReference type="ARBA" id="ARBA00004141"/>
    </source>
</evidence>
<evidence type="ECO:0000256" key="3">
    <source>
        <dbReference type="ARBA" id="ARBA00022692"/>
    </source>
</evidence>
<accession>A0ABY7DFD8</accession>